<organism evidence="2 3">
    <name type="scientific">Pseudomonas wuhanensis</name>
    <dbReference type="NCBI Taxonomy" id="2954098"/>
    <lineage>
        <taxon>Bacteria</taxon>
        <taxon>Pseudomonadati</taxon>
        <taxon>Pseudomonadota</taxon>
        <taxon>Gammaproteobacteria</taxon>
        <taxon>Pseudomonadales</taxon>
        <taxon>Pseudomonadaceae</taxon>
        <taxon>Pseudomonas</taxon>
    </lineage>
</organism>
<dbReference type="EMBL" id="CP117430">
    <property type="protein sequence ID" value="WLI19328.1"/>
    <property type="molecule type" value="Genomic_DNA"/>
</dbReference>
<feature type="transmembrane region" description="Helical" evidence="1">
    <location>
        <begin position="69"/>
        <end position="88"/>
    </location>
</feature>
<keyword evidence="3" id="KW-1185">Reference proteome</keyword>
<reference evidence="2 3" key="1">
    <citation type="submission" date="2023-02" db="EMBL/GenBank/DDBJ databases">
        <title>Evolution of Hrp T3SS in non-pathogenic Pseudomonas fluorescens.</title>
        <authorList>
            <person name="Liao K."/>
            <person name="Wei H."/>
            <person name="Gu Y."/>
        </authorList>
    </citation>
    <scope>NUCLEOTIDE SEQUENCE [LARGE SCALE GENOMIC DNA]</scope>
    <source>
        <strain evidence="2 3">FP607</strain>
    </source>
</reference>
<sequence length="184" mass="20421">MWLLILGIPTLWLMVGVFVHFGVLDKDSPGWVQAIGSIAAIFVAVLITHRQGEQQTMERRNKDRVVSNLIVGVATRAAAVASLLFHSFNDLQLQVQETNEEILTTVESQVLALRGINPMDLPRPEMVEPFLRIRAIMEQSYVMAGLLAKGRDGYVDRLRCATVFAHNSQAARIAAEELQQAALD</sequence>
<name>A0ABY9GUK3_9PSED</name>
<gene>
    <name evidence="2" type="ORF">PSH88_04575</name>
</gene>
<keyword evidence="1" id="KW-1133">Transmembrane helix</keyword>
<dbReference type="Proteomes" id="UP001230768">
    <property type="component" value="Chromosome"/>
</dbReference>
<keyword evidence="1" id="KW-0472">Membrane</keyword>
<keyword evidence="1" id="KW-0812">Transmembrane</keyword>
<proteinExistence type="predicted"/>
<accession>A0ABY9GUK3</accession>
<protein>
    <submittedName>
        <fullName evidence="2">Uncharacterized protein</fullName>
    </submittedName>
</protein>
<evidence type="ECO:0000313" key="3">
    <source>
        <dbReference type="Proteomes" id="UP001230768"/>
    </source>
</evidence>
<evidence type="ECO:0000313" key="2">
    <source>
        <dbReference type="EMBL" id="WLI19328.1"/>
    </source>
</evidence>
<dbReference type="RefSeq" id="WP_305425115.1">
    <property type="nucleotide sequence ID" value="NZ_CP117430.1"/>
</dbReference>
<evidence type="ECO:0000256" key="1">
    <source>
        <dbReference type="SAM" id="Phobius"/>
    </source>
</evidence>
<feature type="transmembrane region" description="Helical" evidence="1">
    <location>
        <begin position="31"/>
        <end position="48"/>
    </location>
</feature>